<name>A0AAD8E757_DIPPU</name>
<keyword evidence="3" id="KW-1185">Reference proteome</keyword>
<proteinExistence type="predicted"/>
<reference evidence="2" key="1">
    <citation type="journal article" date="2023" name="IScience">
        <title>Live-bearing cockroach genome reveals convergent evolutionary mechanisms linked to viviparity in insects and beyond.</title>
        <authorList>
            <person name="Fouks B."/>
            <person name="Harrison M.C."/>
            <person name="Mikhailova A.A."/>
            <person name="Marchal E."/>
            <person name="English S."/>
            <person name="Carruthers M."/>
            <person name="Jennings E.C."/>
            <person name="Chiamaka E.L."/>
            <person name="Frigard R.A."/>
            <person name="Pippel M."/>
            <person name="Attardo G.M."/>
            <person name="Benoit J.B."/>
            <person name="Bornberg-Bauer E."/>
            <person name="Tobe S.S."/>
        </authorList>
    </citation>
    <scope>NUCLEOTIDE SEQUENCE</scope>
    <source>
        <strain evidence="2">Stay&amp;Tobe</strain>
    </source>
</reference>
<dbReference type="AlphaFoldDB" id="A0AAD8E757"/>
<sequence>LLFFISILYRILYHSFDLGYSGRNEVVIVENVFPYFYQCLFIHLFDRVLFKH</sequence>
<dbReference type="EMBL" id="JASPKZ010008377">
    <property type="protein sequence ID" value="KAJ9579775.1"/>
    <property type="molecule type" value="Genomic_DNA"/>
</dbReference>
<keyword evidence="1" id="KW-0732">Signal</keyword>
<evidence type="ECO:0000313" key="3">
    <source>
        <dbReference type="Proteomes" id="UP001233999"/>
    </source>
</evidence>
<feature type="non-terminal residue" evidence="2">
    <location>
        <position position="52"/>
    </location>
</feature>
<comment type="caution">
    <text evidence="2">The sequence shown here is derived from an EMBL/GenBank/DDBJ whole genome shotgun (WGS) entry which is preliminary data.</text>
</comment>
<feature type="non-terminal residue" evidence="2">
    <location>
        <position position="1"/>
    </location>
</feature>
<feature type="chain" id="PRO_5042135677" evidence="1">
    <location>
        <begin position="16"/>
        <end position="52"/>
    </location>
</feature>
<evidence type="ECO:0000256" key="1">
    <source>
        <dbReference type="SAM" id="SignalP"/>
    </source>
</evidence>
<dbReference type="Proteomes" id="UP001233999">
    <property type="component" value="Unassembled WGS sequence"/>
</dbReference>
<protein>
    <submittedName>
        <fullName evidence="2">Uncharacterized protein</fullName>
    </submittedName>
</protein>
<gene>
    <name evidence="2" type="ORF">L9F63_004560</name>
</gene>
<reference evidence="2" key="2">
    <citation type="submission" date="2023-05" db="EMBL/GenBank/DDBJ databases">
        <authorList>
            <person name="Fouks B."/>
        </authorList>
    </citation>
    <scope>NUCLEOTIDE SEQUENCE</scope>
    <source>
        <strain evidence="2">Stay&amp;Tobe</strain>
        <tissue evidence="2">Testes</tissue>
    </source>
</reference>
<organism evidence="2 3">
    <name type="scientific">Diploptera punctata</name>
    <name type="common">Pacific beetle cockroach</name>
    <dbReference type="NCBI Taxonomy" id="6984"/>
    <lineage>
        <taxon>Eukaryota</taxon>
        <taxon>Metazoa</taxon>
        <taxon>Ecdysozoa</taxon>
        <taxon>Arthropoda</taxon>
        <taxon>Hexapoda</taxon>
        <taxon>Insecta</taxon>
        <taxon>Pterygota</taxon>
        <taxon>Neoptera</taxon>
        <taxon>Polyneoptera</taxon>
        <taxon>Dictyoptera</taxon>
        <taxon>Blattodea</taxon>
        <taxon>Blaberoidea</taxon>
        <taxon>Blaberidae</taxon>
        <taxon>Diplopterinae</taxon>
        <taxon>Diploptera</taxon>
    </lineage>
</organism>
<evidence type="ECO:0000313" key="2">
    <source>
        <dbReference type="EMBL" id="KAJ9579775.1"/>
    </source>
</evidence>
<feature type="signal peptide" evidence="1">
    <location>
        <begin position="1"/>
        <end position="15"/>
    </location>
</feature>
<accession>A0AAD8E757</accession>